<accession>A0ABP8DY37</accession>
<evidence type="ECO:0000256" key="1">
    <source>
        <dbReference type="ARBA" id="ARBA00010928"/>
    </source>
</evidence>
<evidence type="ECO:0000259" key="6">
    <source>
        <dbReference type="Pfam" id="PF22725"/>
    </source>
</evidence>
<evidence type="ECO:0000259" key="4">
    <source>
        <dbReference type="Pfam" id="PF00248"/>
    </source>
</evidence>
<protein>
    <submittedName>
        <fullName evidence="7">Aldo/keto reductase</fullName>
    </submittedName>
</protein>
<dbReference type="EMBL" id="BAABAU010000001">
    <property type="protein sequence ID" value="GAA4264806.1"/>
    <property type="molecule type" value="Genomic_DNA"/>
</dbReference>
<feature type="domain" description="Gfo/Idh/MocA-like oxidoreductase N-terminal" evidence="5">
    <location>
        <begin position="19"/>
        <end position="143"/>
    </location>
</feature>
<dbReference type="SUPFAM" id="SSF51430">
    <property type="entry name" value="NAD(P)-linked oxidoreductase"/>
    <property type="match status" value="1"/>
</dbReference>
<dbReference type="InterPro" id="IPR036812">
    <property type="entry name" value="NAD(P)_OxRdtase_dom_sf"/>
</dbReference>
<dbReference type="Proteomes" id="UP001501594">
    <property type="component" value="Unassembled WGS sequence"/>
</dbReference>
<dbReference type="PANTHER" id="PTHR22604:SF105">
    <property type="entry name" value="TRANS-1,2-DIHYDROBENZENE-1,2-DIOL DEHYDROGENASE"/>
    <property type="match status" value="1"/>
</dbReference>
<evidence type="ECO:0000256" key="2">
    <source>
        <dbReference type="ARBA" id="ARBA00023002"/>
    </source>
</evidence>
<name>A0ABP8DY37_9MICO</name>
<reference evidence="8" key="1">
    <citation type="journal article" date="2019" name="Int. J. Syst. Evol. Microbiol.">
        <title>The Global Catalogue of Microorganisms (GCM) 10K type strain sequencing project: providing services to taxonomists for standard genome sequencing and annotation.</title>
        <authorList>
            <consortium name="The Broad Institute Genomics Platform"/>
            <consortium name="The Broad Institute Genome Sequencing Center for Infectious Disease"/>
            <person name="Wu L."/>
            <person name="Ma J."/>
        </authorList>
    </citation>
    <scope>NUCLEOTIDE SEQUENCE [LARGE SCALE GENOMIC DNA]</scope>
    <source>
        <strain evidence="8">JCM 17442</strain>
    </source>
</reference>
<keyword evidence="8" id="KW-1185">Reference proteome</keyword>
<dbReference type="InterPro" id="IPR050984">
    <property type="entry name" value="Gfo/Idh/MocA_domain"/>
</dbReference>
<dbReference type="Gene3D" id="3.30.360.10">
    <property type="entry name" value="Dihydrodipicolinate Reductase, domain 2"/>
    <property type="match status" value="1"/>
</dbReference>
<dbReference type="CDD" id="cd19082">
    <property type="entry name" value="AKR_AKR10A1_2"/>
    <property type="match status" value="1"/>
</dbReference>
<sequence length="688" mass="74012">MSDSSGGAVAETAESRRTIRWGIAGPGTISRRFGSQLLTSEVGVLAGVASRSLERAQAFADEFGPQDAAAGVAVYGSYDELFEDPAIDAVYIGTVHTEHVRLAMRALEAGKHVVCEKPMAVDHAGVMRLVEAARDAGVYLAEGFMYRFHPQIARFAELLESGAIGTIQHVDASFAFATDAASDHRLANPELAGGGILDVGGYPVSVARLVAGIAEGRSFASGTAFAEPVSLTAVGTLSPEGVDEWATASLVFPSGVTANVRSGIRLQDDNEVTVIGSAGRITLRDPWLPSETEGSDIDLDVVGRPRETIHIAGDRQWGLEGDAVASNHAAGQSPEITWADSLGNAATLDRWRDAIGLRYPFEADTAFVPTADGRPLRVRDGSTMRYGTIAGIDKPVSRLVLGCDNQRTLGHATAMFDHFTELGGNTFDTGYVYGNGLMERLLGQWITNRGIRDDIVVIGKGAHTPHCDPESITRQLGETLDRLQTDHLDLYLMHRDNPAIPVGEFVDVLDEHARAGRIRAFGGSNWTISRYQEALDYAAANGKQGFAALSDHFGLARALDVPWAGCEHVTEPADREWLERTGTALLPWSSQARGFFARADPADLSDAELVRCYYSDDNFERLARARSLADELGVQPTAVALAYVLAQSFPTFALFGPRSLEETRTSMAGLAIDLTPEQVAWLDLRGDR</sequence>
<dbReference type="Pfam" id="PF01408">
    <property type="entry name" value="GFO_IDH_MocA"/>
    <property type="match status" value="1"/>
</dbReference>
<dbReference type="SUPFAM" id="SSF51735">
    <property type="entry name" value="NAD(P)-binding Rossmann-fold domains"/>
    <property type="match status" value="1"/>
</dbReference>
<keyword evidence="2" id="KW-0560">Oxidoreductase</keyword>
<evidence type="ECO:0000256" key="3">
    <source>
        <dbReference type="ARBA" id="ARBA00023027"/>
    </source>
</evidence>
<dbReference type="PANTHER" id="PTHR22604">
    <property type="entry name" value="OXIDOREDUCTASES"/>
    <property type="match status" value="1"/>
</dbReference>
<comment type="caution">
    <text evidence="7">The sequence shown here is derived from an EMBL/GenBank/DDBJ whole genome shotgun (WGS) entry which is preliminary data.</text>
</comment>
<evidence type="ECO:0000259" key="5">
    <source>
        <dbReference type="Pfam" id="PF01408"/>
    </source>
</evidence>
<proteinExistence type="inferred from homology"/>
<evidence type="ECO:0000313" key="8">
    <source>
        <dbReference type="Proteomes" id="UP001501594"/>
    </source>
</evidence>
<dbReference type="Gene3D" id="3.20.20.100">
    <property type="entry name" value="NADP-dependent oxidoreductase domain"/>
    <property type="match status" value="1"/>
</dbReference>
<comment type="similarity">
    <text evidence="1">Belongs to the Gfo/Idh/MocA family.</text>
</comment>
<organism evidence="7 8">
    <name type="scientific">Frondihabitans peucedani</name>
    <dbReference type="NCBI Taxonomy" id="598626"/>
    <lineage>
        <taxon>Bacteria</taxon>
        <taxon>Bacillati</taxon>
        <taxon>Actinomycetota</taxon>
        <taxon>Actinomycetes</taxon>
        <taxon>Micrococcales</taxon>
        <taxon>Microbacteriaceae</taxon>
        <taxon>Frondihabitans</taxon>
    </lineage>
</organism>
<dbReference type="Pfam" id="PF22725">
    <property type="entry name" value="GFO_IDH_MocA_C3"/>
    <property type="match status" value="1"/>
</dbReference>
<gene>
    <name evidence="7" type="ORF">GCM10022256_04180</name>
</gene>
<dbReference type="Gene3D" id="3.40.50.720">
    <property type="entry name" value="NAD(P)-binding Rossmann-like Domain"/>
    <property type="match status" value="1"/>
</dbReference>
<feature type="domain" description="GFO/IDH/MocA-like oxidoreductase" evidence="6">
    <location>
        <begin position="154"/>
        <end position="281"/>
    </location>
</feature>
<dbReference type="SUPFAM" id="SSF55347">
    <property type="entry name" value="Glyceraldehyde-3-phosphate dehydrogenase-like, C-terminal domain"/>
    <property type="match status" value="1"/>
</dbReference>
<feature type="domain" description="NADP-dependent oxidoreductase" evidence="4">
    <location>
        <begin position="411"/>
        <end position="683"/>
    </location>
</feature>
<dbReference type="Pfam" id="PF00248">
    <property type="entry name" value="Aldo_ket_red"/>
    <property type="match status" value="1"/>
</dbReference>
<dbReference type="InterPro" id="IPR000683">
    <property type="entry name" value="Gfo/Idh/MocA-like_OxRdtase_N"/>
</dbReference>
<dbReference type="InterPro" id="IPR055170">
    <property type="entry name" value="GFO_IDH_MocA-like_dom"/>
</dbReference>
<evidence type="ECO:0000313" key="7">
    <source>
        <dbReference type="EMBL" id="GAA4264806.1"/>
    </source>
</evidence>
<dbReference type="InterPro" id="IPR023210">
    <property type="entry name" value="NADP_OxRdtase_dom"/>
</dbReference>
<keyword evidence="3" id="KW-0520">NAD</keyword>
<dbReference type="InterPro" id="IPR036291">
    <property type="entry name" value="NAD(P)-bd_dom_sf"/>
</dbReference>